<protein>
    <submittedName>
        <fullName evidence="1">Alcohol dehydrogenase</fullName>
    </submittedName>
</protein>
<comment type="caution">
    <text evidence="1">The sequence shown here is derived from an EMBL/GenBank/DDBJ whole genome shotgun (WGS) entry which is preliminary data.</text>
</comment>
<sequence length="404" mass="44314">MSPVKNGRYIFNEIPTGYPIPRKTTLYDDSPTIDLDNVPLNGGFLLKTLVLSIDPYMRGRMRDASKPSYVPAFELGKPLVNFGVGRILRSENSAFKAGDHLYGYFPFEEYSVQQDAKSYQIIENKENLPWSVYVGAAGMPGQTAFAAWKKFAHAKKGEVAFITTGAGAVGSLVVQLAKRDGLKVIASAGSEEKVEFMKSIGADVAFNYKTTNTADVLEREGPLNVFWDNVGGATLEAALDAAAPEGARFIECGMISGYNTQPQPISNIFSIVTKSISMNGFIVGRIFSEFAIAFYRDIPKWIASGEIKYQEDLTNGLENTGEAILAVQKGIMVKVLSWLQSSRSIKMIVMSLHKIVNSDSLLNNLPDDCASFVSQASSFKLPTTQRHTWESSFPVLSTLEYSDP</sequence>
<accession>A0ACB8AKJ1</accession>
<dbReference type="Proteomes" id="UP000790377">
    <property type="component" value="Unassembled WGS sequence"/>
</dbReference>
<organism evidence="1 2">
    <name type="scientific">Hygrophoropsis aurantiaca</name>
    <dbReference type="NCBI Taxonomy" id="72124"/>
    <lineage>
        <taxon>Eukaryota</taxon>
        <taxon>Fungi</taxon>
        <taxon>Dikarya</taxon>
        <taxon>Basidiomycota</taxon>
        <taxon>Agaricomycotina</taxon>
        <taxon>Agaricomycetes</taxon>
        <taxon>Agaricomycetidae</taxon>
        <taxon>Boletales</taxon>
        <taxon>Coniophorineae</taxon>
        <taxon>Hygrophoropsidaceae</taxon>
        <taxon>Hygrophoropsis</taxon>
    </lineage>
</organism>
<proteinExistence type="predicted"/>
<evidence type="ECO:0000313" key="2">
    <source>
        <dbReference type="Proteomes" id="UP000790377"/>
    </source>
</evidence>
<evidence type="ECO:0000313" key="1">
    <source>
        <dbReference type="EMBL" id="KAH7913965.1"/>
    </source>
</evidence>
<name>A0ACB8AKJ1_9AGAM</name>
<reference evidence="1" key="1">
    <citation type="journal article" date="2021" name="New Phytol.">
        <title>Evolutionary innovations through gain and loss of genes in the ectomycorrhizal Boletales.</title>
        <authorList>
            <person name="Wu G."/>
            <person name="Miyauchi S."/>
            <person name="Morin E."/>
            <person name="Kuo A."/>
            <person name="Drula E."/>
            <person name="Varga T."/>
            <person name="Kohler A."/>
            <person name="Feng B."/>
            <person name="Cao Y."/>
            <person name="Lipzen A."/>
            <person name="Daum C."/>
            <person name="Hundley H."/>
            <person name="Pangilinan J."/>
            <person name="Johnson J."/>
            <person name="Barry K."/>
            <person name="LaButti K."/>
            <person name="Ng V."/>
            <person name="Ahrendt S."/>
            <person name="Min B."/>
            <person name="Choi I.G."/>
            <person name="Park H."/>
            <person name="Plett J.M."/>
            <person name="Magnuson J."/>
            <person name="Spatafora J.W."/>
            <person name="Nagy L.G."/>
            <person name="Henrissat B."/>
            <person name="Grigoriev I.V."/>
            <person name="Yang Z.L."/>
            <person name="Xu J."/>
            <person name="Martin F.M."/>
        </authorList>
    </citation>
    <scope>NUCLEOTIDE SEQUENCE</scope>
    <source>
        <strain evidence="1">ATCC 28755</strain>
    </source>
</reference>
<dbReference type="EMBL" id="MU267621">
    <property type="protein sequence ID" value="KAH7913965.1"/>
    <property type="molecule type" value="Genomic_DNA"/>
</dbReference>
<keyword evidence="2" id="KW-1185">Reference proteome</keyword>
<gene>
    <name evidence="1" type="ORF">BJ138DRAFT_516267</name>
</gene>